<dbReference type="Proteomes" id="UP001595833">
    <property type="component" value="Unassembled WGS sequence"/>
</dbReference>
<comment type="caution">
    <text evidence="2">The sequence shown here is derived from an EMBL/GenBank/DDBJ whole genome shotgun (WGS) entry which is preliminary data.</text>
</comment>
<dbReference type="PANTHER" id="PTHR46889:SF4">
    <property type="entry name" value="TRANSPOSASE INSO FOR INSERTION SEQUENCE ELEMENT IS911B-RELATED"/>
    <property type="match status" value="1"/>
</dbReference>
<dbReference type="InterPro" id="IPR001584">
    <property type="entry name" value="Integrase_cat-core"/>
</dbReference>
<gene>
    <name evidence="2" type="ORF">ACFPFM_36375</name>
</gene>
<proteinExistence type="predicted"/>
<dbReference type="PROSITE" id="PS50994">
    <property type="entry name" value="INTEGRASE"/>
    <property type="match status" value="1"/>
</dbReference>
<dbReference type="Pfam" id="PF13683">
    <property type="entry name" value="rve_3"/>
    <property type="match status" value="1"/>
</dbReference>
<keyword evidence="3" id="KW-1185">Reference proteome</keyword>
<dbReference type="EMBL" id="JBHSJB010000040">
    <property type="protein sequence ID" value="MFC5059223.1"/>
    <property type="molecule type" value="Genomic_DNA"/>
</dbReference>
<dbReference type="Gene3D" id="3.30.420.10">
    <property type="entry name" value="Ribonuclease H-like superfamily/Ribonuclease H"/>
    <property type="match status" value="1"/>
</dbReference>
<dbReference type="InterPro" id="IPR012337">
    <property type="entry name" value="RNaseH-like_sf"/>
</dbReference>
<evidence type="ECO:0000313" key="2">
    <source>
        <dbReference type="EMBL" id="MFC5059223.1"/>
    </source>
</evidence>
<evidence type="ECO:0000313" key="3">
    <source>
        <dbReference type="Proteomes" id="UP001595833"/>
    </source>
</evidence>
<dbReference type="SUPFAM" id="SSF53098">
    <property type="entry name" value="Ribonuclease H-like"/>
    <property type="match status" value="1"/>
</dbReference>
<sequence length="103" mass="11777">VRGTVLHSDRGGEYTANLTAQACLRHGLRRSMGATGICRDNSPAESFWSTFKHEHYYRHAYATKTELVAVVDNWIRFYNSTRRHSKLGMRSPDDYEKSLRAAA</sequence>
<dbReference type="InterPro" id="IPR050900">
    <property type="entry name" value="Transposase_IS3/IS150/IS904"/>
</dbReference>
<organism evidence="2 3">
    <name type="scientific">Saccharothrix xinjiangensis</name>
    <dbReference type="NCBI Taxonomy" id="204798"/>
    <lineage>
        <taxon>Bacteria</taxon>
        <taxon>Bacillati</taxon>
        <taxon>Actinomycetota</taxon>
        <taxon>Actinomycetes</taxon>
        <taxon>Pseudonocardiales</taxon>
        <taxon>Pseudonocardiaceae</taxon>
        <taxon>Saccharothrix</taxon>
    </lineage>
</organism>
<feature type="domain" description="Integrase catalytic" evidence="1">
    <location>
        <begin position="1"/>
        <end position="100"/>
    </location>
</feature>
<name>A0ABV9YC85_9PSEU</name>
<dbReference type="RefSeq" id="WP_380648520.1">
    <property type="nucleotide sequence ID" value="NZ_JBHSJB010000040.1"/>
</dbReference>
<dbReference type="PANTHER" id="PTHR46889">
    <property type="entry name" value="TRANSPOSASE INSF FOR INSERTION SEQUENCE IS3B-RELATED"/>
    <property type="match status" value="1"/>
</dbReference>
<accession>A0ABV9YC85</accession>
<protein>
    <submittedName>
        <fullName evidence="2">Transposase</fullName>
    </submittedName>
</protein>
<evidence type="ECO:0000259" key="1">
    <source>
        <dbReference type="PROSITE" id="PS50994"/>
    </source>
</evidence>
<reference evidence="3" key="1">
    <citation type="journal article" date="2019" name="Int. J. Syst. Evol. Microbiol.">
        <title>The Global Catalogue of Microorganisms (GCM) 10K type strain sequencing project: providing services to taxonomists for standard genome sequencing and annotation.</title>
        <authorList>
            <consortium name="The Broad Institute Genomics Platform"/>
            <consortium name="The Broad Institute Genome Sequencing Center for Infectious Disease"/>
            <person name="Wu L."/>
            <person name="Ma J."/>
        </authorList>
    </citation>
    <scope>NUCLEOTIDE SEQUENCE [LARGE SCALE GENOMIC DNA]</scope>
    <source>
        <strain evidence="3">KCTC 12848</strain>
    </source>
</reference>
<feature type="non-terminal residue" evidence="2">
    <location>
        <position position="1"/>
    </location>
</feature>
<dbReference type="InterPro" id="IPR036397">
    <property type="entry name" value="RNaseH_sf"/>
</dbReference>